<name>A0ACB7WBG2_DIOAL</name>
<dbReference type="Proteomes" id="UP000827976">
    <property type="component" value="Chromosome 4"/>
</dbReference>
<keyword evidence="2" id="KW-1185">Reference proteome</keyword>
<evidence type="ECO:0000313" key="1">
    <source>
        <dbReference type="EMBL" id="KAH7685307.1"/>
    </source>
</evidence>
<reference evidence="2" key="1">
    <citation type="journal article" date="2022" name="Nat. Commun.">
        <title>Chromosome evolution and the genetic basis of agronomically important traits in greater yam.</title>
        <authorList>
            <person name="Bredeson J.V."/>
            <person name="Lyons J.B."/>
            <person name="Oniyinde I.O."/>
            <person name="Okereke N.R."/>
            <person name="Kolade O."/>
            <person name="Nnabue I."/>
            <person name="Nwadili C.O."/>
            <person name="Hribova E."/>
            <person name="Parker M."/>
            <person name="Nwogha J."/>
            <person name="Shu S."/>
            <person name="Carlson J."/>
            <person name="Kariba R."/>
            <person name="Muthemba S."/>
            <person name="Knop K."/>
            <person name="Barton G.J."/>
            <person name="Sherwood A.V."/>
            <person name="Lopez-Montes A."/>
            <person name="Asiedu R."/>
            <person name="Jamnadass R."/>
            <person name="Muchugi A."/>
            <person name="Goodstein D."/>
            <person name="Egesi C.N."/>
            <person name="Featherston J."/>
            <person name="Asfaw A."/>
            <person name="Simpson G.G."/>
            <person name="Dolezel J."/>
            <person name="Hendre P.S."/>
            <person name="Van Deynze A."/>
            <person name="Kumar P.L."/>
            <person name="Obidiegwu J.E."/>
            <person name="Bhattacharjee R."/>
            <person name="Rokhsar D.S."/>
        </authorList>
    </citation>
    <scope>NUCLEOTIDE SEQUENCE [LARGE SCALE GENOMIC DNA]</scope>
    <source>
        <strain evidence="2">cv. TDa95/00328</strain>
    </source>
</reference>
<comment type="caution">
    <text evidence="1">The sequence shown here is derived from an EMBL/GenBank/DDBJ whole genome shotgun (WGS) entry which is preliminary data.</text>
</comment>
<gene>
    <name evidence="1" type="ORF">IHE45_04G031300</name>
</gene>
<sequence length="254" mass="29421">MPCMETITHLSFLINGPLLSPSQVAIFSSLHLLPCFLFFLNQTMGRGKIEIKRIENSTNRQVTFSKRRNGIIKKAREISVLCDAQVSVVIFSSSGKMSEYCSPSTSLSKMLEKYQQNSGRRLWDAKHENLSAEIDRVKKENDNMQIELRHLKGEDLNSLNPKELIPIEEALQNGLTNVRDKQMDYLKMLKKNESLLEQENKRLSYILHHQQLAMNGNVREMELGYHHKDRDYPSQMSMAFRVQPIQPNLQEDKQ</sequence>
<dbReference type="EMBL" id="CM037014">
    <property type="protein sequence ID" value="KAH7685307.1"/>
    <property type="molecule type" value="Genomic_DNA"/>
</dbReference>
<evidence type="ECO:0000313" key="2">
    <source>
        <dbReference type="Proteomes" id="UP000827976"/>
    </source>
</evidence>
<accession>A0ACB7WBG2</accession>
<protein>
    <submittedName>
        <fullName evidence="1">MADS-box transcription factor plant protein</fullName>
    </submittedName>
</protein>
<organism evidence="1 2">
    <name type="scientific">Dioscorea alata</name>
    <name type="common">Purple yam</name>
    <dbReference type="NCBI Taxonomy" id="55571"/>
    <lineage>
        <taxon>Eukaryota</taxon>
        <taxon>Viridiplantae</taxon>
        <taxon>Streptophyta</taxon>
        <taxon>Embryophyta</taxon>
        <taxon>Tracheophyta</taxon>
        <taxon>Spermatophyta</taxon>
        <taxon>Magnoliopsida</taxon>
        <taxon>Liliopsida</taxon>
        <taxon>Dioscoreales</taxon>
        <taxon>Dioscoreaceae</taxon>
        <taxon>Dioscorea</taxon>
    </lineage>
</organism>
<proteinExistence type="predicted"/>